<gene>
    <name evidence="4" type="ORF">ORI27_29575</name>
</gene>
<dbReference type="NCBIfam" id="TIGR00369">
    <property type="entry name" value="unchar_dom_1"/>
    <property type="match status" value="1"/>
</dbReference>
<keyword evidence="5" id="KW-1185">Reference proteome</keyword>
<dbReference type="CDD" id="cd03443">
    <property type="entry name" value="PaaI_thioesterase"/>
    <property type="match status" value="1"/>
</dbReference>
<feature type="domain" description="Thioesterase" evidence="3">
    <location>
        <begin position="58"/>
        <end position="134"/>
    </location>
</feature>
<comment type="caution">
    <text evidence="4">The sequence shown here is derived from an EMBL/GenBank/DDBJ whole genome shotgun (WGS) entry which is preliminary data.</text>
</comment>
<dbReference type="Gene3D" id="3.10.129.10">
    <property type="entry name" value="Hotdog Thioesterase"/>
    <property type="match status" value="1"/>
</dbReference>
<dbReference type="InterPro" id="IPR006683">
    <property type="entry name" value="Thioestr_dom"/>
</dbReference>
<name>A0ABT3SMU0_9MYCO</name>
<comment type="similarity">
    <text evidence="1">Belongs to the thioesterase PaaI family.</text>
</comment>
<dbReference type="SUPFAM" id="SSF54637">
    <property type="entry name" value="Thioesterase/thiol ester dehydrase-isomerase"/>
    <property type="match status" value="1"/>
</dbReference>
<reference evidence="4 5" key="1">
    <citation type="submission" date="2022-11" db="EMBL/GenBank/DDBJ databases">
        <title>Mycobacterium sp. nov.</title>
        <authorList>
            <person name="Papic B."/>
            <person name="Spicic S."/>
            <person name="Duvnjak S."/>
        </authorList>
    </citation>
    <scope>NUCLEOTIDE SEQUENCE [LARGE SCALE GENOMIC DNA]</scope>
    <source>
        <strain evidence="4 5">CVI_P4</strain>
    </source>
</reference>
<dbReference type="PANTHER" id="PTHR21660:SF1">
    <property type="entry name" value="ACYL-COENZYME A THIOESTERASE 13"/>
    <property type="match status" value="1"/>
</dbReference>
<evidence type="ECO:0000313" key="4">
    <source>
        <dbReference type="EMBL" id="MCX2940849.1"/>
    </source>
</evidence>
<dbReference type="EMBL" id="JAPJDO010000049">
    <property type="protein sequence ID" value="MCX2940849.1"/>
    <property type="molecule type" value="Genomic_DNA"/>
</dbReference>
<dbReference type="Pfam" id="PF03061">
    <property type="entry name" value="4HBT"/>
    <property type="match status" value="1"/>
</dbReference>
<dbReference type="InterPro" id="IPR039298">
    <property type="entry name" value="ACOT13"/>
</dbReference>
<dbReference type="InterPro" id="IPR029069">
    <property type="entry name" value="HotDog_dom_sf"/>
</dbReference>
<organism evidence="4 5">
    <name type="scientific">Mycobacterium pinniadriaticum</name>
    <dbReference type="NCBI Taxonomy" id="2994102"/>
    <lineage>
        <taxon>Bacteria</taxon>
        <taxon>Bacillati</taxon>
        <taxon>Actinomycetota</taxon>
        <taxon>Actinomycetes</taxon>
        <taxon>Mycobacteriales</taxon>
        <taxon>Mycobacteriaceae</taxon>
        <taxon>Mycobacterium</taxon>
    </lineage>
</organism>
<dbReference type="PANTHER" id="PTHR21660">
    <property type="entry name" value="THIOESTERASE SUPERFAMILY MEMBER-RELATED"/>
    <property type="match status" value="1"/>
</dbReference>
<dbReference type="RefSeq" id="WP_266000717.1">
    <property type="nucleotide sequence ID" value="NZ_JAPJDN010000049.1"/>
</dbReference>
<evidence type="ECO:0000313" key="5">
    <source>
        <dbReference type="Proteomes" id="UP001300745"/>
    </source>
</evidence>
<evidence type="ECO:0000256" key="2">
    <source>
        <dbReference type="ARBA" id="ARBA00022801"/>
    </source>
</evidence>
<dbReference type="Proteomes" id="UP001300745">
    <property type="component" value="Unassembled WGS sequence"/>
</dbReference>
<keyword evidence="2" id="KW-0378">Hydrolase</keyword>
<sequence length="154" mass="16705">MTKTLNEDEQRRRREFFRRHWEHGVKFNALCGLHIVTWRPDLVEIRLPYSEQLSAHDGVFHGGVVAALVDTAGVGAVMAGHDYAKGSRSSTVSLALNYLSVAAGDLTARGHCVKRGGRIHFSEVVVLRGDGQPCARGQVAVSISGERAGVELAT</sequence>
<protein>
    <submittedName>
        <fullName evidence="4">PaaI family thioesterase</fullName>
    </submittedName>
</protein>
<evidence type="ECO:0000259" key="3">
    <source>
        <dbReference type="Pfam" id="PF03061"/>
    </source>
</evidence>
<dbReference type="InterPro" id="IPR003736">
    <property type="entry name" value="PAAI_dom"/>
</dbReference>
<evidence type="ECO:0000256" key="1">
    <source>
        <dbReference type="ARBA" id="ARBA00008324"/>
    </source>
</evidence>
<accession>A0ABT3SMU0</accession>
<proteinExistence type="inferred from homology"/>